<dbReference type="GO" id="GO:0000271">
    <property type="term" value="P:polysaccharide biosynthetic process"/>
    <property type="evidence" value="ECO:0007669"/>
    <property type="project" value="TreeGrafter"/>
</dbReference>
<dbReference type="PANTHER" id="PTHR30244">
    <property type="entry name" value="TRANSAMINASE"/>
    <property type="match status" value="1"/>
</dbReference>
<reference evidence="1 2" key="1">
    <citation type="submission" date="2016-12" db="EMBL/GenBank/DDBJ databases">
        <title>Domibacillus sp. SAOS 44 whole genome sequencing.</title>
        <authorList>
            <person name="Verma A."/>
            <person name="Krishnamurthi S."/>
        </authorList>
    </citation>
    <scope>NUCLEOTIDE SEQUENCE [LARGE SCALE GENOMIC DNA]</scope>
    <source>
        <strain evidence="1 2">SAOS 44</strain>
    </source>
</reference>
<evidence type="ECO:0000313" key="2">
    <source>
        <dbReference type="Proteomes" id="UP000186524"/>
    </source>
</evidence>
<evidence type="ECO:0000313" key="1">
    <source>
        <dbReference type="EMBL" id="OKL35224.1"/>
    </source>
</evidence>
<dbReference type="GO" id="GO:0030170">
    <property type="term" value="F:pyridoxal phosphate binding"/>
    <property type="evidence" value="ECO:0007669"/>
    <property type="project" value="TreeGrafter"/>
</dbReference>
<accession>A0A1Q5NYY4</accession>
<name>A0A1Q5NYY4_9BACI</name>
<dbReference type="InterPro" id="IPR015424">
    <property type="entry name" value="PyrdxlP-dep_Trfase"/>
</dbReference>
<dbReference type="PANTHER" id="PTHR30244:SF34">
    <property type="entry name" value="DTDP-4-AMINO-4,6-DIDEOXYGALACTOSE TRANSAMINASE"/>
    <property type="match status" value="1"/>
</dbReference>
<sequence>MSGEEQKYINDAFETNWIAPLGPNVDGFEREIAKYTGVRDAAAVSSGTAAIHLALLLLDVQAGDVVFCSSLTFVASANPIIYENAVPVFIDSEPETWNMSPDALERALR</sequence>
<dbReference type="Gene3D" id="3.40.640.10">
    <property type="entry name" value="Type I PLP-dependent aspartate aminotransferase-like (Major domain)"/>
    <property type="match status" value="1"/>
</dbReference>
<dbReference type="RefSeq" id="WP_245797992.1">
    <property type="nucleotide sequence ID" value="NZ_MRWQ01000034.1"/>
</dbReference>
<dbReference type="InterPro" id="IPR000653">
    <property type="entry name" value="DegT/StrS_aminotransferase"/>
</dbReference>
<protein>
    <submittedName>
        <fullName evidence="1">Pyridoxal phosphate-dependent aminotransferase</fullName>
    </submittedName>
</protein>
<dbReference type="EMBL" id="MRWQ01000034">
    <property type="protein sequence ID" value="OKL35224.1"/>
    <property type="molecule type" value="Genomic_DNA"/>
</dbReference>
<keyword evidence="1" id="KW-0032">Aminotransferase</keyword>
<proteinExistence type="predicted"/>
<organism evidence="1 2">
    <name type="scientific">Domibacillus mangrovi</name>
    <dbReference type="NCBI Taxonomy" id="1714354"/>
    <lineage>
        <taxon>Bacteria</taxon>
        <taxon>Bacillati</taxon>
        <taxon>Bacillota</taxon>
        <taxon>Bacilli</taxon>
        <taxon>Bacillales</taxon>
        <taxon>Bacillaceae</taxon>
        <taxon>Domibacillus</taxon>
    </lineage>
</organism>
<comment type="caution">
    <text evidence="1">The sequence shown here is derived from an EMBL/GenBank/DDBJ whole genome shotgun (WGS) entry which is preliminary data.</text>
</comment>
<dbReference type="Proteomes" id="UP000186524">
    <property type="component" value="Unassembled WGS sequence"/>
</dbReference>
<dbReference type="InterPro" id="IPR015421">
    <property type="entry name" value="PyrdxlP-dep_Trfase_major"/>
</dbReference>
<gene>
    <name evidence="1" type="ORF">BLL40_16630</name>
</gene>
<dbReference type="Pfam" id="PF01041">
    <property type="entry name" value="DegT_DnrJ_EryC1"/>
    <property type="match status" value="1"/>
</dbReference>
<keyword evidence="1" id="KW-0808">Transferase</keyword>
<feature type="non-terminal residue" evidence="1">
    <location>
        <position position="109"/>
    </location>
</feature>
<dbReference type="STRING" id="1714354.BLL40_16630"/>
<dbReference type="GO" id="GO:0008483">
    <property type="term" value="F:transaminase activity"/>
    <property type="evidence" value="ECO:0007669"/>
    <property type="project" value="UniProtKB-KW"/>
</dbReference>
<dbReference type="SUPFAM" id="SSF53383">
    <property type="entry name" value="PLP-dependent transferases"/>
    <property type="match status" value="1"/>
</dbReference>
<keyword evidence="2" id="KW-1185">Reference proteome</keyword>
<dbReference type="AlphaFoldDB" id="A0A1Q5NYY4"/>